<keyword evidence="2" id="KW-1185">Reference proteome</keyword>
<dbReference type="RefSeq" id="WP_279650507.1">
    <property type="nucleotide sequence ID" value="NZ_CP122539.1"/>
</dbReference>
<sequence length="77" mass="7991">MLQNISNLGTLLDKIAQKNIQGGFFSGSSECDLTGCHESYPGGNGYIGFGEGNPCAFDTPTGVSCVGVIHDDKCCIS</sequence>
<evidence type="ECO:0000313" key="2">
    <source>
        <dbReference type="Proteomes" id="UP001232001"/>
    </source>
</evidence>
<dbReference type="Proteomes" id="UP001232001">
    <property type="component" value="Chromosome"/>
</dbReference>
<evidence type="ECO:0000313" key="1">
    <source>
        <dbReference type="EMBL" id="WGH74612.1"/>
    </source>
</evidence>
<gene>
    <name evidence="1" type="ORF">P8625_10980</name>
</gene>
<proteinExistence type="predicted"/>
<organism evidence="1 2">
    <name type="scientific">Tenacibaculum tangerinum</name>
    <dbReference type="NCBI Taxonomy" id="3038772"/>
    <lineage>
        <taxon>Bacteria</taxon>
        <taxon>Pseudomonadati</taxon>
        <taxon>Bacteroidota</taxon>
        <taxon>Flavobacteriia</taxon>
        <taxon>Flavobacteriales</taxon>
        <taxon>Flavobacteriaceae</taxon>
        <taxon>Tenacibaculum</taxon>
    </lineage>
</organism>
<accession>A0ABY8L1T0</accession>
<reference evidence="1 2" key="1">
    <citation type="submission" date="2023-04" db="EMBL/GenBank/DDBJ databases">
        <title>Tenacibaculum tangerinum sp. nov., isolated from sea tidal flat of South Korea.</title>
        <authorList>
            <person name="Lee S.H."/>
            <person name="Kim J.-J."/>
        </authorList>
    </citation>
    <scope>NUCLEOTIDE SEQUENCE [LARGE SCALE GENOMIC DNA]</scope>
    <source>
        <strain evidence="1 2">GRR-S3-23</strain>
    </source>
</reference>
<dbReference type="EMBL" id="CP122539">
    <property type="protein sequence ID" value="WGH74612.1"/>
    <property type="molecule type" value="Genomic_DNA"/>
</dbReference>
<protein>
    <submittedName>
        <fullName evidence="1">Uncharacterized protein</fullName>
    </submittedName>
</protein>
<name>A0ABY8L1T0_9FLAO</name>